<dbReference type="HAMAP" id="MF_00095">
    <property type="entry name" value="SfsA"/>
    <property type="match status" value="1"/>
</dbReference>
<evidence type="ECO:0000313" key="5">
    <source>
        <dbReference type="Proteomes" id="UP000032160"/>
    </source>
</evidence>
<dbReference type="InterPro" id="IPR040452">
    <property type="entry name" value="SfsA_C"/>
</dbReference>
<dbReference type="Pfam" id="PF03749">
    <property type="entry name" value="SfsA"/>
    <property type="match status" value="1"/>
</dbReference>
<accession>X5MDG7</accession>
<proteinExistence type="inferred from homology"/>
<comment type="similarity">
    <text evidence="1">Belongs to the SfsA family.</text>
</comment>
<dbReference type="PANTHER" id="PTHR30545:SF2">
    <property type="entry name" value="SUGAR FERMENTATION STIMULATION PROTEIN A"/>
    <property type="match status" value="1"/>
</dbReference>
<name>X5MDG7_9HYPH</name>
<dbReference type="OrthoDB" id="9802365at2"/>
<dbReference type="AlphaFoldDB" id="X5MDG7"/>
<dbReference type="HOGENOM" id="CLU_052299_2_0_5"/>
<organism evidence="4 5">
    <name type="scientific">Candidatus Phaeomarinibacter ectocarpi</name>
    <dbReference type="NCBI Taxonomy" id="1458461"/>
    <lineage>
        <taxon>Bacteria</taxon>
        <taxon>Pseudomonadati</taxon>
        <taxon>Pseudomonadota</taxon>
        <taxon>Alphaproteobacteria</taxon>
        <taxon>Hyphomicrobiales</taxon>
        <taxon>Parvibaculaceae</taxon>
        <taxon>Candidatus Phaeomarinibacter</taxon>
    </lineage>
</organism>
<dbReference type="FunFam" id="2.40.50.580:FF:000001">
    <property type="entry name" value="Sugar fermentation stimulation protein A"/>
    <property type="match status" value="1"/>
</dbReference>
<feature type="domain" description="Sugar fermentation stimulation protein C-terminal" evidence="2">
    <location>
        <begin position="82"/>
        <end position="219"/>
    </location>
</feature>
<dbReference type="STRING" id="1458461.BN1012_Phect245"/>
<dbReference type="CDD" id="cd22359">
    <property type="entry name" value="SfsA-like_bacterial"/>
    <property type="match status" value="1"/>
</dbReference>
<gene>
    <name evidence="1" type="primary">sfsA</name>
    <name evidence="4" type="ORF">BN1012_Phect245</name>
</gene>
<dbReference type="NCBIfam" id="TIGR00230">
    <property type="entry name" value="sfsA"/>
    <property type="match status" value="1"/>
</dbReference>
<dbReference type="GO" id="GO:0003677">
    <property type="term" value="F:DNA binding"/>
    <property type="evidence" value="ECO:0007669"/>
    <property type="project" value="InterPro"/>
</dbReference>
<dbReference type="KEGG" id="pect:BN1012_Phect245"/>
<dbReference type="Proteomes" id="UP000032160">
    <property type="component" value="Chromosome I"/>
</dbReference>
<dbReference type="PATRIC" id="fig|1458461.3.peg.244"/>
<dbReference type="EMBL" id="HG966617">
    <property type="protein sequence ID" value="CDO58459.1"/>
    <property type="molecule type" value="Genomic_DNA"/>
</dbReference>
<evidence type="ECO:0000259" key="2">
    <source>
        <dbReference type="Pfam" id="PF03749"/>
    </source>
</evidence>
<dbReference type="InterPro" id="IPR005224">
    <property type="entry name" value="SfsA"/>
</dbReference>
<evidence type="ECO:0000256" key="1">
    <source>
        <dbReference type="HAMAP-Rule" id="MF_00095"/>
    </source>
</evidence>
<evidence type="ECO:0000259" key="3">
    <source>
        <dbReference type="Pfam" id="PF17746"/>
    </source>
</evidence>
<protein>
    <recommendedName>
        <fullName evidence="1">Sugar fermentation stimulation protein homolog</fullName>
    </recommendedName>
</protein>
<dbReference type="RefSeq" id="WP_043949406.1">
    <property type="nucleotide sequence ID" value="NZ_HG966617.1"/>
</dbReference>
<dbReference type="InterPro" id="IPR041465">
    <property type="entry name" value="SfsA_N"/>
</dbReference>
<dbReference type="Pfam" id="PF17746">
    <property type="entry name" value="SfsA_N"/>
    <property type="match status" value="1"/>
</dbReference>
<dbReference type="PANTHER" id="PTHR30545">
    <property type="entry name" value="SUGAR FERMENTATION STIMULATION PROTEIN A"/>
    <property type="match status" value="1"/>
</dbReference>
<dbReference type="Gene3D" id="3.40.1350.60">
    <property type="match status" value="1"/>
</dbReference>
<dbReference type="Gene3D" id="2.40.50.580">
    <property type="match status" value="1"/>
</dbReference>
<keyword evidence="5" id="KW-1185">Reference proteome</keyword>
<feature type="domain" description="SfsA N-terminal OB" evidence="3">
    <location>
        <begin position="12"/>
        <end position="78"/>
    </location>
</feature>
<evidence type="ECO:0000313" key="4">
    <source>
        <dbReference type="EMBL" id="CDO58459.1"/>
    </source>
</evidence>
<sequence>MKLPALVSGTLIKRYKRFLADVELDTGETITAHCANPGAMMGLNDPGNRVWLSKSDNPKRKLAYSWELVEVDGTLIGINTSMPNKLAEEAIAADRIKELTGYANMRREVKYGQNSRIDILLEDDKKPLTYVEVKNVHLMREPGLAEFPDSVTARGAKHLVELGDMAEQGHRAVMLYLVQYPGTQRFKLADDIDTKYAAALEIARGRGVETLCYGCDITTDAIELTYQLDIEI</sequence>
<reference evidence="4 5" key="1">
    <citation type="journal article" date="2014" name="Front. Genet.">
        <title>Genome and metabolic network of "Candidatus Phaeomarinobacter ectocarpi" Ec32, a new candidate genus of Alphaproteobacteria frequently associated with brown algae.</title>
        <authorList>
            <person name="Dittami S.M."/>
            <person name="Barbeyron T."/>
            <person name="Boyen C."/>
            <person name="Cambefort J."/>
            <person name="Collet G."/>
            <person name="Delage L."/>
            <person name="Gobet A."/>
            <person name="Groisillier A."/>
            <person name="Leblanc C."/>
            <person name="Michel G."/>
            <person name="Scornet D."/>
            <person name="Siegel A."/>
            <person name="Tapia J.E."/>
            <person name="Tonon T."/>
        </authorList>
    </citation>
    <scope>NUCLEOTIDE SEQUENCE [LARGE SCALE GENOMIC DNA]</scope>
    <source>
        <strain evidence="4 5">Ec32</strain>
    </source>
</reference>